<evidence type="ECO:0000256" key="11">
    <source>
        <dbReference type="ARBA" id="ARBA00022840"/>
    </source>
</evidence>
<dbReference type="Pfam" id="PF14318">
    <property type="entry name" value="Mononeg_mRNAcap"/>
    <property type="match status" value="1"/>
</dbReference>
<dbReference type="InterPro" id="IPR026890">
    <property type="entry name" value="Mononeg_mRNAcap"/>
</dbReference>
<dbReference type="PROSITE" id="PS50526">
    <property type="entry name" value="RDRP_SSRNA_NEG_NONSEG"/>
    <property type="match status" value="1"/>
</dbReference>
<reference evidence="25" key="1">
    <citation type="journal article" date="2018" name="Nature">
        <title>The evolutionary history of vertebrate RNA viruses.</title>
        <authorList>
            <person name="Shi M."/>
            <person name="Lin X.D."/>
            <person name="Chen X."/>
            <person name="Tian J.H."/>
            <person name="Chen L.J."/>
            <person name="Li K."/>
            <person name="Wang W."/>
            <person name="Eden J.S."/>
            <person name="Shen J.J."/>
            <person name="Liu L."/>
            <person name="Holmes E.C."/>
            <person name="Zhang Y.Z."/>
        </authorList>
    </citation>
    <scope>NUCLEOTIDE SEQUENCE [LARGE SCALE GENOMIC DNA]</scope>
    <source>
        <strain evidence="25">DWXCSG11347</strain>
    </source>
</reference>
<keyword evidence="6 22" id="KW-0808">Transferase</keyword>
<dbReference type="GO" id="GO:0003968">
    <property type="term" value="F:RNA-directed RNA polymerase activity"/>
    <property type="evidence" value="ECO:0007669"/>
    <property type="project" value="UniProtKB-KW"/>
</dbReference>
<dbReference type="InterPro" id="IPR029063">
    <property type="entry name" value="SAM-dependent_MTases_sf"/>
</dbReference>
<evidence type="ECO:0000256" key="4">
    <source>
        <dbReference type="ARBA" id="ARBA00022603"/>
    </source>
</evidence>
<evidence type="ECO:0000256" key="3">
    <source>
        <dbReference type="ARBA" id="ARBA00022484"/>
    </source>
</evidence>
<dbReference type="Pfam" id="PF14314">
    <property type="entry name" value="Methyltrans_Mon_2nd"/>
    <property type="match status" value="1"/>
</dbReference>
<evidence type="ECO:0000256" key="22">
    <source>
        <dbReference type="PIRNR" id="PIRNR000830"/>
    </source>
</evidence>
<comment type="subcellular location">
    <subcellularLocation>
        <location evidence="22">Virion</location>
    </subcellularLocation>
    <subcellularLocation>
        <location evidence="22">Host cytoplasm</location>
    </subcellularLocation>
</comment>
<dbReference type="InterPro" id="IPR039736">
    <property type="entry name" value="L_poly_C"/>
</dbReference>
<protein>
    <recommendedName>
        <fullName evidence="22">RNA-directed RNA polymerase L</fullName>
        <shortName evidence="22">Protein L</shortName>
    </recommendedName>
    <alternativeName>
        <fullName evidence="22">Large structural protein</fullName>
    </alternativeName>
    <alternativeName>
        <fullName evidence="22">Replicase</fullName>
    </alternativeName>
    <alternativeName>
        <fullName evidence="22">Transcriptase</fullName>
    </alternativeName>
    <domain>
        <recommendedName>
            <fullName evidence="22">RNA-directed RNA polymerase</fullName>
            <ecNumber evidence="22">2.7.7.48</ecNumber>
        </recommendedName>
    </domain>
    <domain>
        <recommendedName>
            <fullName evidence="22">GTP phosphohydrolase</fullName>
            <ecNumber evidence="22">3.6.1.-</ecNumber>
        </recommendedName>
    </domain>
    <domain>
        <recommendedName>
            <fullName evidence="22">GDP polyribonucleotidyltransferase</fullName>
            <ecNumber evidence="22">2.7.7.88</ecNumber>
        </recommendedName>
        <alternativeName>
            <fullName evidence="22">PRNTase</fullName>
        </alternativeName>
    </domain>
    <domain>
        <recommendedName>
            <fullName evidence="22">mRNA (nucleoside-2'-O-)-methyltransferase</fullName>
            <shortName evidence="22">N1-2'-O-MTase</shortName>
            <ecNumber evidence="22">2.1.1.-</ecNumber>
        </recommendedName>
    </domain>
    <domain>
        <recommendedName>
            <fullName evidence="22">mRNA (guanine-N(7)-)-methyltransferase</fullName>
            <shortName evidence="22">G-N7-MTase</shortName>
        </recommendedName>
    </domain>
</protein>
<evidence type="ECO:0000256" key="19">
    <source>
        <dbReference type="ARBA" id="ARBA00047332"/>
    </source>
</evidence>
<evidence type="ECO:0000259" key="24">
    <source>
        <dbReference type="PROSITE" id="PS51590"/>
    </source>
</evidence>
<keyword evidence="26" id="KW-1185">Reference proteome</keyword>
<sequence length="2164" mass="246801">MSEESITVKEDFLLYPEVHLDSPIVLARRDLIAFMAGLPKVIEIENNTPLLFATDQYSAMQRDSIGIIAAGIRRLRIHGTADWRKSYGLMGALFRLTDTQLTRRLLKIESHAFNESLLGSDGWKRYIKMMIDLNLCTESHRKHLVGKIPSLRARIENLKQFSSSLVWLTVKQNLRKIMKESSEGRVSRFSEKPLILSGNRHVFYLFTGVVIVHFLKTNVATMLSYEQVLMISDVTESRLSVAVSLPLMTHVRPIFSVFFEQVTLHFDTLFPVLGNNIYSYIKMVEALVYGGIAAKEPHPESGHFLIDTLDTIIGVLEDYLQDDVLIKIEEFWRDWFDVLNVIEIAELMALYRYFGHPFLEPDKACAKVKAHMLAPKTLDRTTLEETYAMWCILLINGYMKAHQNMWPPIEIDPVICPKLHRMKTQGQAILHDEVFNLTEELMAMEWTQFEEVLLDEDLSIFMKDRAVNPPASYWDCMFYKPLLPYKPPPFPGTRRLSAHFLEDSEFTPEKYINYVVSGDYLADREFSISYSLKEREVNADGRIFGKMTPMMRGAQVIAEALIANGIGKYFDANGMVKSEKELLESLHRMSAASNIINTSEKPTVFGDARGPDQTDFQAQQSSNAKYQTIAAFLTTDIQKYCLNFREETTNLFTYAQDQIYGLYGFFGWMHRRLKRSWIYVGDPYYPPSTVLGGRTDEPGDSEIGFWGPLGGIEGFCQKTWTLISIASIHLAAVKVGVRVKAMIQGDNQNVAVTKRVSPLLPEEEKERIILEATYAYADQLREDLANLGLNLKRSETLISQRFFVYSKRLYHSGSLLPQALKALSRVNLWSETLLDEARTACSTIATIGSKGINQGANCHAVFLIVNWFTCRQIIHGLDYRIDSMIPKDVKDLYFKTPGLVRLMALLPASLGGFSYLCHSKLFVRNIGDPLVASIADCKRYVEYRLMRRTVLLAFLNQTPSNCTWLQLATDPYALNIPVTRSISVLIERITQENILASSNNPMLKDIFHQDYQQEDEQYAEFLLNREVIYPRVANALLALLPTGERRALAAILETTKTIIRQSLQRGGIDPRTFHSLVNYESRQFTRFLDIVTSCNKQDGNQSWIIKTVDLCSLELAHFARRLSWVHLIGTRPLDGLETPDLIESTRVTYLTTSGNCQQCISGSGAYLWAHYPSETILFRNTGLIHYQRDPYVGSETSERTMVSLLRMDGLSRAVKRSIRICLVYTWVFGNTDEAWENAFKLASTRSAITLEQLKILTPMPTSLNVTHRLHEQCTQMRFMSARPSVASRFITMSTDRIVTWSEVTNRDTNIIYQNIMLLGCSLIEDMNQGLIAYTGDPVLMHIHIQEHCCVRFLEPKPFGSEPTLPDLWKPSPSNKLIYDCEGPKGLGETRVQKLQGVLDQADFSNWPSDSIMYLGSVSVGVEIARRLIGALNDGGLRNEAIVVAPSGINLLTAFMVLDLELILKSFARELLLQLSYQITANPCQDSTDVLIRVFNLIDMLSTTVLSGIAGVINHPMILDKIVTLIPISDLRSGPNFVSSCDSSLLRSIVKFYIEEAIHELDTKGYFKKVPVFISDPDYEANIIVSTKCKALTLYLRSRYGNVRLEDRPIQVISQQVRSEFEDFIASAHVLYGGRRVFETLNSLSLRVYYGSPHIVGLMAITELKSRIYHGKFMPKVTTLPRLSIRSIQEINISYTDYFSCWTIRYPVGCIVFTPYDPLRMEDKDTTEIPSVDFSYIRYRTYGCSSTSFLKLVSFFYSLNHVGFKVRTALCLGEGSGSIAAAIVRIWKPRTLFFNTLIKDGDYSSERVQNFVPSEYMRWWSEVNREVYYDEGAQGDPFKLLTDGTEESTNLTQLRCHYFIRSTIGKDLCDIITCDMEDKNLSGFTERWRARSLVLKTAWLLLRRRGTVIIKLYASRDNIWRFTARLAATLFNNVQIYRSMYSNPNGLEFYLILSCPKIIEEGIVSDQDESIPIILRQGGFHSEDEVPSSLKSCSERLVPTSKLIQAHNDFVEHLGISSNLLYLEQVIFGPLGDQMVNRQFIDKSITIVERQIKTMISQVKQTGHLRKEKIMHFAIRPDRSIRDYADRLCLLQFLAKIYSNVVDHVPSSLTTQVHIKQVGFREFDYQLSKPLQKILWKIVGNITPIKGNDTTKPREPLFSRKRTPI</sequence>
<proteinExistence type="inferred from homology"/>
<evidence type="ECO:0000256" key="2">
    <source>
        <dbReference type="ARBA" id="ARBA00007934"/>
    </source>
</evidence>
<dbReference type="GO" id="GO:0030430">
    <property type="term" value="C:host cell cytoplasm"/>
    <property type="evidence" value="ECO:0007669"/>
    <property type="project" value="UniProtKB-SubCell"/>
</dbReference>
<evidence type="ECO:0000256" key="13">
    <source>
        <dbReference type="ARBA" id="ARBA00022953"/>
    </source>
</evidence>
<evidence type="ECO:0000313" key="26">
    <source>
        <dbReference type="Proteomes" id="UP000297009"/>
    </source>
</evidence>
<dbReference type="EC" id="2.1.1.-" evidence="22"/>
<comment type="catalytic activity">
    <reaction evidence="20">
        <text>a 5'-end (5'-triphosphoguanosine)-adenylyl-adenylyl-cytidylyl-adenosine in mRNA + 2 S-adenosyl-L-methionine = a 5'-end (N(7)-methyl 5'-triphosphoguanosine)-(2'-O-methyladenylyl)-adenylyl-cytidylyl-adenosine in mRNA + 2 S-adenosyl-L-homocysteine + H(+)</text>
        <dbReference type="Rhea" id="RHEA:65376"/>
        <dbReference type="Rhea" id="RHEA-COMP:16797"/>
        <dbReference type="Rhea" id="RHEA-COMP:16798"/>
        <dbReference type="ChEBI" id="CHEBI:15378"/>
        <dbReference type="ChEBI" id="CHEBI:57856"/>
        <dbReference type="ChEBI" id="CHEBI:59789"/>
        <dbReference type="ChEBI" id="CHEBI:156483"/>
        <dbReference type="ChEBI" id="CHEBI:156484"/>
        <dbReference type="EC" id="2.1.1.375"/>
    </reaction>
</comment>
<evidence type="ECO:0000259" key="23">
    <source>
        <dbReference type="PROSITE" id="PS50526"/>
    </source>
</evidence>
<dbReference type="InterPro" id="IPR014023">
    <property type="entry name" value="Mononeg_RNA_pol_cat"/>
</dbReference>
<evidence type="ECO:0000256" key="10">
    <source>
        <dbReference type="ARBA" id="ARBA00022801"/>
    </source>
</evidence>
<evidence type="ECO:0000256" key="16">
    <source>
        <dbReference type="ARBA" id="ARBA00023268"/>
    </source>
</evidence>
<dbReference type="PROSITE" id="PS51590">
    <property type="entry name" value="SAM_MT_MNV_L"/>
    <property type="match status" value="1"/>
</dbReference>
<evidence type="ECO:0000256" key="1">
    <source>
        <dbReference type="ARBA" id="ARBA00003132"/>
    </source>
</evidence>
<dbReference type="GO" id="GO:0044423">
    <property type="term" value="C:virion component"/>
    <property type="evidence" value="ECO:0007669"/>
    <property type="project" value="UniProtKB-KW"/>
</dbReference>
<keyword evidence="15 22" id="KW-1035">Host cytoplasm</keyword>
<evidence type="ECO:0000256" key="12">
    <source>
        <dbReference type="ARBA" id="ARBA00022844"/>
    </source>
</evidence>
<feature type="domain" description="RdRp catalytic" evidence="23">
    <location>
        <begin position="629"/>
        <end position="813"/>
    </location>
</feature>
<keyword evidence="8 22" id="KW-0548">Nucleotidyltransferase</keyword>
<keyword evidence="7 22" id="KW-0949">S-adenosyl-L-methionine</keyword>
<dbReference type="NCBIfam" id="TIGR04198">
    <property type="entry name" value="paramyx_RNAcap"/>
    <property type="match status" value="1"/>
</dbReference>
<comment type="function">
    <text evidence="1 22">RNA-directed RNA polymerase that catalyzes the replication of viral genomic RNA. The template is composed of the viral RNA tightly encapsidated by the nucleoprotein (N). The replicase mode is dependent on intracellular N protein concentration. In this mode, the polymerase replicates the whole viral genome without recognizing transcriptional signals, and the replicated genome is not caped or polyadenylated.</text>
</comment>
<evidence type="ECO:0000256" key="8">
    <source>
        <dbReference type="ARBA" id="ARBA00022695"/>
    </source>
</evidence>
<comment type="catalytic activity">
    <reaction evidence="17">
        <text>a 5'-end triphospho-adenylyl-adenylyl-cytidylyl-adenosine in mRNA + GDP + H(+) = a 5'-end (5'-triphosphoguanosine)-adenylyl-adenylyl-cytidylyl-adenosine in mRNA + diphosphate</text>
        <dbReference type="Rhea" id="RHEA:65436"/>
        <dbReference type="Rhea" id="RHEA-COMP:16797"/>
        <dbReference type="Rhea" id="RHEA-COMP:16799"/>
        <dbReference type="ChEBI" id="CHEBI:15378"/>
        <dbReference type="ChEBI" id="CHEBI:33019"/>
        <dbReference type="ChEBI" id="CHEBI:58189"/>
        <dbReference type="ChEBI" id="CHEBI:156484"/>
        <dbReference type="ChEBI" id="CHEBI:156503"/>
        <dbReference type="EC" id="2.7.7.88"/>
    </reaction>
</comment>
<dbReference type="InterPro" id="IPR039530">
    <property type="entry name" value="L_methyltransferase_rhabdo"/>
</dbReference>
<evidence type="ECO:0000256" key="21">
    <source>
        <dbReference type="ARBA" id="ARBA00048548"/>
    </source>
</evidence>
<comment type="catalytic activity">
    <reaction evidence="18 22">
        <text>a 5'-end (5'-triphosphoguanosine)-(2'-O-methyladenylyl)-adenylyl-cytidylyl-adenosine in mRNA + S-adenosyl-L-methionine = a 5'-end (N(7)-methyl 5'-triphosphoguanosine)-(2'-O-methyladenylyl)-adenylyl-cytidylyl-adenosine in mRNA + S-adenosyl-L-homocysteine</text>
        <dbReference type="Rhea" id="RHEA:65440"/>
        <dbReference type="Rhea" id="RHEA-COMP:16798"/>
        <dbReference type="Rhea" id="RHEA-COMP:16801"/>
        <dbReference type="ChEBI" id="CHEBI:57856"/>
        <dbReference type="ChEBI" id="CHEBI:59789"/>
        <dbReference type="ChEBI" id="CHEBI:156482"/>
        <dbReference type="ChEBI" id="CHEBI:156483"/>
    </reaction>
</comment>
<dbReference type="GO" id="GO:0003924">
    <property type="term" value="F:GTPase activity"/>
    <property type="evidence" value="ECO:0007669"/>
    <property type="project" value="RHEA"/>
</dbReference>
<keyword evidence="13 22" id="KW-0693">Viral RNA replication</keyword>
<dbReference type="InterPro" id="IPR016269">
    <property type="entry name" value="RNA-dir_pol_paramyxovirus"/>
</dbReference>
<comment type="catalytic activity">
    <reaction evidence="19 22">
        <text>a 5'-end (5'-triphosphoguanosine)-adenylyl-adenylyl-cytidylyl-adenosine in mRNA + S-adenosyl-L-methionine = a 5'-end (5'-triphosphoguanosine)-(2'-O-methyladenylyl)-adenylyl-cytidylyl-adenosine in mRNA + S-adenosyl-L-homocysteine + H(+)</text>
        <dbReference type="Rhea" id="RHEA:65380"/>
        <dbReference type="Rhea" id="RHEA-COMP:16797"/>
        <dbReference type="Rhea" id="RHEA-COMP:16801"/>
        <dbReference type="ChEBI" id="CHEBI:15378"/>
        <dbReference type="ChEBI" id="CHEBI:57856"/>
        <dbReference type="ChEBI" id="CHEBI:59789"/>
        <dbReference type="ChEBI" id="CHEBI:156482"/>
        <dbReference type="ChEBI" id="CHEBI:156484"/>
    </reaction>
</comment>
<dbReference type="GeneID" id="80527872"/>
<dbReference type="Proteomes" id="UP000297009">
    <property type="component" value="Segment"/>
</dbReference>
<evidence type="ECO:0000256" key="15">
    <source>
        <dbReference type="ARBA" id="ARBA00023200"/>
    </source>
</evidence>
<keyword evidence="12 22" id="KW-0946">Virion</keyword>
<evidence type="ECO:0000256" key="20">
    <source>
        <dbReference type="ARBA" id="ARBA00047370"/>
    </source>
</evidence>
<accession>A0A2P1GMY7</accession>
<evidence type="ECO:0000256" key="17">
    <source>
        <dbReference type="ARBA" id="ARBA00024494"/>
    </source>
</evidence>
<keyword evidence="14 22" id="KW-0506">mRNA capping</keyword>
<comment type="function">
    <text evidence="22">RNA-directed RNA polymerase that catalyzes the transcription of viral mRNAs, their capping and polyadenylation. The template is composed of the viral RNA tightly encapsidated by the nucleoprotein (N). The viral polymerase binds to the genomic RNA at the 3' leader promoter, and transcribes subsequently all viral mRNAs with a decreasing efficiency. The first gene is the most transcribed, and the last the least transcribed. The viral phosphoprotein acts as a processivity factor. Capping is concomitant with initiation of mRNA transcription. Indeed, a GDP polyribonucleotidyl transferase (PRNTase) adds the cap structure when the nascent RNA chain length has reached few nucleotides. Ribose 2'-O methylation of viral mRNA cap precedes and facilitates subsequent guanine-N-7 methylation, both activities being carried by the viral polymerase. Polyadenylation of mRNAs occur by a stuttering mechanism at a slipery stop site present at the end viral genes. After finishing transcription of a mRNA, the polymerase can resume transcription of the downstream gene.</text>
</comment>
<evidence type="ECO:0000256" key="9">
    <source>
        <dbReference type="ARBA" id="ARBA00022741"/>
    </source>
</evidence>
<dbReference type="Pfam" id="PF00946">
    <property type="entry name" value="Mononeg_RNA_pol"/>
    <property type="match status" value="1"/>
</dbReference>
<organism evidence="25">
    <name type="scientific">Wenzhou pacific spadenose shark paramyxovirus</name>
    <dbReference type="NCBI Taxonomy" id="2116452"/>
    <lineage>
        <taxon>Viruses</taxon>
        <taxon>Riboviria</taxon>
        <taxon>Orthornavirae</taxon>
        <taxon>Negarnaviricota</taxon>
        <taxon>Haploviricotina</taxon>
        <taxon>Monjiviricetes</taxon>
        <taxon>Mononegavirales</taxon>
        <taxon>Paramyxoviridae</taxon>
        <taxon>Skoliovirinae</taxon>
        <taxon>Scoliodonvirus</taxon>
        <taxon>Scoliodonvirus scoliodontis</taxon>
    </lineage>
</organism>
<comment type="catalytic activity">
    <reaction evidence="22">
        <text>RNA(n) + a ribonucleoside 5'-triphosphate = RNA(n+1) + diphosphate</text>
        <dbReference type="Rhea" id="RHEA:21248"/>
        <dbReference type="Rhea" id="RHEA-COMP:14527"/>
        <dbReference type="Rhea" id="RHEA-COMP:17342"/>
        <dbReference type="ChEBI" id="CHEBI:33019"/>
        <dbReference type="ChEBI" id="CHEBI:61557"/>
        <dbReference type="ChEBI" id="CHEBI:140395"/>
        <dbReference type="EC" id="2.7.7.48"/>
    </reaction>
</comment>
<dbReference type="EC" id="2.7.7.88" evidence="22"/>
<evidence type="ECO:0000313" key="25">
    <source>
        <dbReference type="EMBL" id="AVM87362.1"/>
    </source>
</evidence>
<keyword evidence="10" id="KW-0378">Hydrolase</keyword>
<dbReference type="RefSeq" id="YP_010790479.1">
    <property type="nucleotide sequence ID" value="NC_075438.1"/>
</dbReference>
<feature type="domain" description="Mononegavirus-type SAM-dependent 2'-O-MTase" evidence="24">
    <location>
        <begin position="1739"/>
        <end position="1951"/>
    </location>
</feature>
<evidence type="ECO:0000256" key="14">
    <source>
        <dbReference type="ARBA" id="ARBA00023042"/>
    </source>
</evidence>
<comment type="similarity">
    <text evidence="2 22">Belongs to the paramyxovirus L protein family.</text>
</comment>
<dbReference type="EC" id="3.6.1.-" evidence="22"/>
<keyword evidence="9 22" id="KW-0547">Nucleotide-binding</keyword>
<keyword evidence="5 22" id="KW-0507">mRNA processing</keyword>
<dbReference type="GO" id="GO:0004482">
    <property type="term" value="F:mRNA 5'-cap (guanine-N7-)-methyltransferase activity"/>
    <property type="evidence" value="ECO:0007669"/>
    <property type="project" value="InterPro"/>
</dbReference>
<keyword evidence="16" id="KW-0511">Multifunctional enzyme</keyword>
<dbReference type="PIRSF" id="PIRSF000830">
    <property type="entry name" value="RNA_pol_ParamyxoV"/>
    <property type="match status" value="1"/>
</dbReference>
<dbReference type="KEGG" id="vg:80527872"/>
<keyword evidence="3 22" id="KW-0696">RNA-directed RNA polymerase</keyword>
<dbReference type="GO" id="GO:0005524">
    <property type="term" value="F:ATP binding"/>
    <property type="evidence" value="ECO:0007669"/>
    <property type="project" value="UniProtKB-KW"/>
</dbReference>
<comment type="catalytic activity">
    <reaction evidence="21 22">
        <text>GTP + H2O = GDP + phosphate + H(+)</text>
        <dbReference type="Rhea" id="RHEA:19669"/>
        <dbReference type="ChEBI" id="CHEBI:15377"/>
        <dbReference type="ChEBI" id="CHEBI:15378"/>
        <dbReference type="ChEBI" id="CHEBI:37565"/>
        <dbReference type="ChEBI" id="CHEBI:43474"/>
        <dbReference type="ChEBI" id="CHEBI:58189"/>
    </reaction>
</comment>
<evidence type="ECO:0000256" key="7">
    <source>
        <dbReference type="ARBA" id="ARBA00022691"/>
    </source>
</evidence>
<dbReference type="Gene3D" id="3.40.50.150">
    <property type="entry name" value="Vaccinia Virus protein VP39"/>
    <property type="match status" value="1"/>
</dbReference>
<evidence type="ECO:0000256" key="6">
    <source>
        <dbReference type="ARBA" id="ARBA00022679"/>
    </source>
</evidence>
<name>A0A2P1GMY7_9MONO</name>
<dbReference type="EMBL" id="MG600057">
    <property type="protein sequence ID" value="AVM87362.1"/>
    <property type="molecule type" value="Viral_cRNA"/>
</dbReference>
<keyword evidence="11 22" id="KW-0067">ATP-binding</keyword>
<dbReference type="InterPro" id="IPR025786">
    <property type="entry name" value="Mononega_L_MeTrfase"/>
</dbReference>
<evidence type="ECO:0000256" key="18">
    <source>
        <dbReference type="ARBA" id="ARBA00024499"/>
    </source>
</evidence>
<evidence type="ECO:0000256" key="5">
    <source>
        <dbReference type="ARBA" id="ARBA00022664"/>
    </source>
</evidence>
<dbReference type="EC" id="2.7.7.48" evidence="22"/>
<keyword evidence="4 22" id="KW-0489">Methyltransferase</keyword>